<dbReference type="RefSeq" id="WP_193718927.1">
    <property type="nucleotide sequence ID" value="NZ_JACSPN010000004.1"/>
</dbReference>
<feature type="transmembrane region" description="Helical" evidence="2">
    <location>
        <begin position="209"/>
        <end position="226"/>
    </location>
</feature>
<accession>A0A9D5U834</accession>
<feature type="transmembrane region" description="Helical" evidence="2">
    <location>
        <begin position="184"/>
        <end position="203"/>
    </location>
</feature>
<protein>
    <recommendedName>
        <fullName evidence="5">DUF4386 family protein</fullName>
    </recommendedName>
</protein>
<keyword evidence="2" id="KW-1133">Transmembrane helix</keyword>
<proteinExistence type="predicted"/>
<feature type="transmembrane region" description="Helical" evidence="2">
    <location>
        <begin position="68"/>
        <end position="88"/>
    </location>
</feature>
<keyword evidence="2" id="KW-0472">Membrane</keyword>
<feature type="region of interest" description="Disordered" evidence="1">
    <location>
        <begin position="1"/>
        <end position="23"/>
    </location>
</feature>
<gene>
    <name evidence="3" type="ORF">H9623_04835</name>
</gene>
<keyword evidence="2" id="KW-0812">Transmembrane</keyword>
<dbReference type="EMBL" id="JACSPN010000004">
    <property type="protein sequence ID" value="MBE7699635.1"/>
    <property type="molecule type" value="Genomic_DNA"/>
</dbReference>
<evidence type="ECO:0000313" key="4">
    <source>
        <dbReference type="Proteomes" id="UP000822993"/>
    </source>
</evidence>
<organism evidence="3 4">
    <name type="scientific">Oerskovia douganii</name>
    <dbReference type="NCBI Taxonomy" id="2762210"/>
    <lineage>
        <taxon>Bacteria</taxon>
        <taxon>Bacillati</taxon>
        <taxon>Actinomycetota</taxon>
        <taxon>Actinomycetes</taxon>
        <taxon>Micrococcales</taxon>
        <taxon>Cellulomonadaceae</taxon>
        <taxon>Oerskovia</taxon>
    </lineage>
</organism>
<feature type="transmembrane region" description="Helical" evidence="2">
    <location>
        <begin position="153"/>
        <end position="177"/>
    </location>
</feature>
<dbReference type="Proteomes" id="UP000822993">
    <property type="component" value="Unassembled WGS sequence"/>
</dbReference>
<evidence type="ECO:0000256" key="1">
    <source>
        <dbReference type="SAM" id="MobiDB-lite"/>
    </source>
</evidence>
<reference evidence="3 4" key="1">
    <citation type="submission" date="2020-08" db="EMBL/GenBank/DDBJ databases">
        <title>A Genomic Blueprint of the Chicken Gut Microbiome.</title>
        <authorList>
            <person name="Gilroy R."/>
            <person name="Ravi A."/>
            <person name="Getino M."/>
            <person name="Pursley I."/>
            <person name="Horton D.L."/>
            <person name="Alikhan N.-F."/>
            <person name="Baker D."/>
            <person name="Gharbi K."/>
            <person name="Hall N."/>
            <person name="Watson M."/>
            <person name="Adriaenssens E.M."/>
            <person name="Foster-Nyarko E."/>
            <person name="Jarju S."/>
            <person name="Secka A."/>
            <person name="Antonio M."/>
            <person name="Oren A."/>
            <person name="Chaudhuri R."/>
            <person name="La Ragione R.M."/>
            <person name="Hildebrand F."/>
            <person name="Pallen M.J."/>
        </authorList>
    </citation>
    <scope>NUCLEOTIDE SEQUENCE [LARGE SCALE GENOMIC DNA]</scope>
    <source>
        <strain evidence="3 4">Sa1BUA8</strain>
    </source>
</reference>
<feature type="transmembrane region" description="Helical" evidence="2">
    <location>
        <begin position="100"/>
        <end position="119"/>
    </location>
</feature>
<keyword evidence="4" id="KW-1185">Reference proteome</keyword>
<sequence>MTAPSDRPRPDRGTDPGTDPDLVRPRTGALLLALAGALFLAFPLLRPWVPEDVASPELAAAFASGPWIAAHLCGAAGFVLLPAAFLGLRARLAGTRGRAPASGAVVTAWLGAGLVLPYFGAEVFGIHAVARDALTAGGLDLLPTVDAIRSQPVAMTLFGLGLLAVAASGVLAAVAAWRGGLAPRWVGLPLAAGLALYLPQFFLAPAGRVAHGVLLAAGCLLAAWAMHPGADGPARRG</sequence>
<evidence type="ECO:0000313" key="3">
    <source>
        <dbReference type="EMBL" id="MBE7699635.1"/>
    </source>
</evidence>
<dbReference type="AlphaFoldDB" id="A0A9D5U834"/>
<feature type="transmembrane region" description="Helical" evidence="2">
    <location>
        <begin position="29"/>
        <end position="48"/>
    </location>
</feature>
<feature type="compositionally biased region" description="Basic and acidic residues" evidence="1">
    <location>
        <begin position="1"/>
        <end position="14"/>
    </location>
</feature>
<evidence type="ECO:0008006" key="5">
    <source>
        <dbReference type="Google" id="ProtNLM"/>
    </source>
</evidence>
<name>A0A9D5U834_9CELL</name>
<comment type="caution">
    <text evidence="3">The sequence shown here is derived from an EMBL/GenBank/DDBJ whole genome shotgun (WGS) entry which is preliminary data.</text>
</comment>
<evidence type="ECO:0000256" key="2">
    <source>
        <dbReference type="SAM" id="Phobius"/>
    </source>
</evidence>